<keyword evidence="3" id="KW-1185">Reference proteome</keyword>
<dbReference type="PANTHER" id="PTHR12277">
    <property type="entry name" value="ALPHA/BETA HYDROLASE DOMAIN-CONTAINING PROTEIN"/>
    <property type="match status" value="1"/>
</dbReference>
<dbReference type="InterPro" id="IPR022742">
    <property type="entry name" value="Hydrolase_4"/>
</dbReference>
<dbReference type="InterPro" id="IPR029058">
    <property type="entry name" value="AB_hydrolase_fold"/>
</dbReference>
<dbReference type="RefSeq" id="WP_089835447.1">
    <property type="nucleotide sequence ID" value="NZ_FOZL01000001.1"/>
</dbReference>
<evidence type="ECO:0000313" key="2">
    <source>
        <dbReference type="EMBL" id="SFR96555.1"/>
    </source>
</evidence>
<protein>
    <submittedName>
        <fullName evidence="2">Lysophospholipase, alpha-beta hydrolase superfamily</fullName>
    </submittedName>
</protein>
<proteinExistence type="predicted"/>
<evidence type="ECO:0000313" key="3">
    <source>
        <dbReference type="Proteomes" id="UP000199024"/>
    </source>
</evidence>
<reference evidence="2 3" key="1">
    <citation type="submission" date="2016-10" db="EMBL/GenBank/DDBJ databases">
        <authorList>
            <person name="de Groot N.N."/>
        </authorList>
    </citation>
    <scope>NUCLEOTIDE SEQUENCE [LARGE SCALE GENOMIC DNA]</scope>
    <source>
        <strain evidence="2 3">DSM 21001</strain>
    </source>
</reference>
<dbReference type="Proteomes" id="UP000199024">
    <property type="component" value="Unassembled WGS sequence"/>
</dbReference>
<dbReference type="Pfam" id="PF12146">
    <property type="entry name" value="Hydrolase_4"/>
    <property type="match status" value="1"/>
</dbReference>
<evidence type="ECO:0000259" key="1">
    <source>
        <dbReference type="Pfam" id="PF12146"/>
    </source>
</evidence>
<feature type="domain" description="Serine aminopeptidase S33" evidence="1">
    <location>
        <begin position="69"/>
        <end position="196"/>
    </location>
</feature>
<dbReference type="SUPFAM" id="SSF53474">
    <property type="entry name" value="alpha/beta-Hydrolases"/>
    <property type="match status" value="1"/>
</dbReference>
<dbReference type="EMBL" id="FOZL01000001">
    <property type="protein sequence ID" value="SFR96555.1"/>
    <property type="molecule type" value="Genomic_DNA"/>
</dbReference>
<dbReference type="GO" id="GO:0016787">
    <property type="term" value="F:hydrolase activity"/>
    <property type="evidence" value="ECO:0007669"/>
    <property type="project" value="UniProtKB-KW"/>
</dbReference>
<dbReference type="STRING" id="474950.SAMN05421771_0001"/>
<gene>
    <name evidence="2" type="ORF">SAMN05421771_0001</name>
</gene>
<sequence length="269" mass="29271">MAKLSDLRLRFWITLAKRLIYTVDDSLTFLRRLRHGRPPAGVPGNNPVLLTIPTTHGYLDAQLGPASYPHAAILLCHGIGDRLSYWKGVQTQLSAHGIVSLIFDYASYGRSTGTLSVQTLREDTQAAYAHLRASAPGLPIFLLGFSMGTGIATEAIPHLSPAPAGLILCQPFLSLRAAAAQITRSHLLARLIPDVWNTAATLPSLSIPLLIVHGDADRLFPLHHAHTLHAAQPAATLVIPPGFTHPGGYLNPTLTYWQPILNFIKRHMH</sequence>
<dbReference type="OrthoDB" id="9777090at2"/>
<accession>A0A1I6KZB1</accession>
<keyword evidence="2" id="KW-0378">Hydrolase</keyword>
<organism evidence="2 3">
    <name type="scientific">Granulicella pectinivorans</name>
    <dbReference type="NCBI Taxonomy" id="474950"/>
    <lineage>
        <taxon>Bacteria</taxon>
        <taxon>Pseudomonadati</taxon>
        <taxon>Acidobacteriota</taxon>
        <taxon>Terriglobia</taxon>
        <taxon>Terriglobales</taxon>
        <taxon>Acidobacteriaceae</taxon>
        <taxon>Granulicella</taxon>
    </lineage>
</organism>
<name>A0A1I6KZB1_9BACT</name>
<dbReference type="AlphaFoldDB" id="A0A1I6KZB1"/>
<dbReference type="Gene3D" id="3.40.50.1820">
    <property type="entry name" value="alpha/beta hydrolase"/>
    <property type="match status" value="1"/>
</dbReference>